<reference evidence="2" key="1">
    <citation type="submission" date="2016-10" db="EMBL/GenBank/DDBJ databases">
        <authorList>
            <person name="Varghese N."/>
            <person name="Submissions S."/>
        </authorList>
    </citation>
    <scope>NUCLEOTIDE SEQUENCE [LARGE SCALE GENOMIC DNA]</scope>
    <source>
        <strain evidence="2">DUS833</strain>
    </source>
</reference>
<dbReference type="EMBL" id="FNKX01000003">
    <property type="protein sequence ID" value="SDR59741.1"/>
    <property type="molecule type" value="Genomic_DNA"/>
</dbReference>
<protein>
    <submittedName>
        <fullName evidence="1">Uncharacterized protein</fullName>
    </submittedName>
</protein>
<gene>
    <name evidence="1" type="ORF">SAMN05445850_6947</name>
</gene>
<accession>A0A1H1KBN4</accession>
<evidence type="ECO:0000313" key="1">
    <source>
        <dbReference type="EMBL" id="SDR59741.1"/>
    </source>
</evidence>
<organism evidence="1 2">
    <name type="scientific">Paraburkholderia tuberum</name>
    <dbReference type="NCBI Taxonomy" id="157910"/>
    <lineage>
        <taxon>Bacteria</taxon>
        <taxon>Pseudomonadati</taxon>
        <taxon>Pseudomonadota</taxon>
        <taxon>Betaproteobacteria</taxon>
        <taxon>Burkholderiales</taxon>
        <taxon>Burkholderiaceae</taxon>
        <taxon>Paraburkholderia</taxon>
    </lineage>
</organism>
<name>A0A1H1KBN4_9BURK</name>
<evidence type="ECO:0000313" key="2">
    <source>
        <dbReference type="Proteomes" id="UP000199365"/>
    </source>
</evidence>
<keyword evidence="2" id="KW-1185">Reference proteome</keyword>
<proteinExistence type="predicted"/>
<sequence>MAQSMISFWVGLVVLVVVASALSRRYRHDHPGESLTQWLDTHHMSWMHRKH</sequence>
<dbReference type="Proteomes" id="UP000199365">
    <property type="component" value="Unassembled WGS sequence"/>
</dbReference>
<dbReference type="AlphaFoldDB" id="A0A1H1KBN4"/>